<dbReference type="EMBL" id="PDNB01000202">
    <property type="protein sequence ID" value="PGG99507.1"/>
    <property type="molecule type" value="Genomic_DNA"/>
</dbReference>
<evidence type="ECO:0000313" key="1">
    <source>
        <dbReference type="EMBL" id="PGG99507.1"/>
    </source>
</evidence>
<protein>
    <submittedName>
        <fullName evidence="1">Uncharacterized protein</fullName>
    </submittedName>
</protein>
<accession>A0A2B7WSR2</accession>
<proteinExistence type="predicted"/>
<gene>
    <name evidence="1" type="ORF">AJ79_08509</name>
</gene>
<reference evidence="1 2" key="1">
    <citation type="submission" date="2017-10" db="EMBL/GenBank/DDBJ databases">
        <title>Comparative genomics in systemic dimorphic fungi from Ajellomycetaceae.</title>
        <authorList>
            <person name="Munoz J.F."/>
            <person name="Mcewen J.G."/>
            <person name="Clay O.K."/>
            <person name="Cuomo C.A."/>
        </authorList>
    </citation>
    <scope>NUCLEOTIDE SEQUENCE [LARGE SCALE GENOMIC DNA]</scope>
    <source>
        <strain evidence="1 2">UAMH5409</strain>
    </source>
</reference>
<name>A0A2B7WSR2_9EURO</name>
<dbReference type="STRING" id="1447875.A0A2B7WSR2"/>
<evidence type="ECO:0000313" key="2">
    <source>
        <dbReference type="Proteomes" id="UP000223968"/>
    </source>
</evidence>
<dbReference type="Proteomes" id="UP000223968">
    <property type="component" value="Unassembled WGS sequence"/>
</dbReference>
<keyword evidence="2" id="KW-1185">Reference proteome</keyword>
<dbReference type="OrthoDB" id="4201485at2759"/>
<organism evidence="1 2">
    <name type="scientific">Helicocarpus griseus UAMH5409</name>
    <dbReference type="NCBI Taxonomy" id="1447875"/>
    <lineage>
        <taxon>Eukaryota</taxon>
        <taxon>Fungi</taxon>
        <taxon>Dikarya</taxon>
        <taxon>Ascomycota</taxon>
        <taxon>Pezizomycotina</taxon>
        <taxon>Eurotiomycetes</taxon>
        <taxon>Eurotiomycetidae</taxon>
        <taxon>Onygenales</taxon>
        <taxon>Ajellomycetaceae</taxon>
        <taxon>Helicocarpus</taxon>
    </lineage>
</organism>
<dbReference type="AlphaFoldDB" id="A0A2B7WSR2"/>
<comment type="caution">
    <text evidence="1">The sequence shown here is derived from an EMBL/GenBank/DDBJ whole genome shotgun (WGS) entry which is preliminary data.</text>
</comment>
<sequence>MTSVPTLTTTFTPSPSCLSDYYIWKQDDGWNFNSLGPQPTPACLPSGWDSASTAYFSPGICPSGYSAACSTVVHIHTVSETRATCCPSGYACQSATDWPWYTDHPCTYAAANTETWKYTSTTSGGWYTGTTRARRDANAYGISIRWQAGDTIAPTAISSGYDADFFSENGYTFCSLIV</sequence>